<accession>A0A0F9WNP7</accession>
<dbReference type="InterPro" id="IPR007712">
    <property type="entry name" value="RelE/ParE_toxin"/>
</dbReference>
<evidence type="ECO:0008006" key="4">
    <source>
        <dbReference type="Google" id="ProtNLM"/>
    </source>
</evidence>
<name>A0A0F9WNP7_9ZZZZ</name>
<proteinExistence type="inferred from homology"/>
<dbReference type="EMBL" id="LAZR01000233">
    <property type="protein sequence ID" value="KKN80298.1"/>
    <property type="molecule type" value="Genomic_DNA"/>
</dbReference>
<dbReference type="InterPro" id="IPR035093">
    <property type="entry name" value="RelE/ParE_toxin_dom_sf"/>
</dbReference>
<dbReference type="Gene3D" id="3.30.2310.20">
    <property type="entry name" value="RelE-like"/>
    <property type="match status" value="1"/>
</dbReference>
<dbReference type="InterPro" id="IPR051803">
    <property type="entry name" value="TA_system_RelE-like_toxin"/>
</dbReference>
<evidence type="ECO:0000256" key="1">
    <source>
        <dbReference type="ARBA" id="ARBA00006226"/>
    </source>
</evidence>
<dbReference type="AlphaFoldDB" id="A0A0F9WNP7"/>
<dbReference type="Pfam" id="PF05016">
    <property type="entry name" value="ParE_toxin"/>
    <property type="match status" value="1"/>
</dbReference>
<dbReference type="PANTHER" id="PTHR33755">
    <property type="entry name" value="TOXIN PARE1-RELATED"/>
    <property type="match status" value="1"/>
</dbReference>
<keyword evidence="2" id="KW-1277">Toxin-antitoxin system</keyword>
<protein>
    <recommendedName>
        <fullName evidence="4">Plasmid stabilization system protein</fullName>
    </recommendedName>
</protein>
<sequence length="98" mass="11279">MPLDVRFDPHAERDLDAIGEFIAKDSPANAVRFLDRVEGFCQKLAEFPEKGRARPDIAPGIRSYSFELRVQVAYRVEDDHLVILRILYAGQRYEDTPD</sequence>
<evidence type="ECO:0000313" key="3">
    <source>
        <dbReference type="EMBL" id="KKN80298.1"/>
    </source>
</evidence>
<evidence type="ECO:0000256" key="2">
    <source>
        <dbReference type="ARBA" id="ARBA00022649"/>
    </source>
</evidence>
<gene>
    <name evidence="3" type="ORF">LCGC14_0331310</name>
</gene>
<comment type="caution">
    <text evidence="3">The sequence shown here is derived from an EMBL/GenBank/DDBJ whole genome shotgun (WGS) entry which is preliminary data.</text>
</comment>
<organism evidence="3">
    <name type="scientific">marine sediment metagenome</name>
    <dbReference type="NCBI Taxonomy" id="412755"/>
    <lineage>
        <taxon>unclassified sequences</taxon>
        <taxon>metagenomes</taxon>
        <taxon>ecological metagenomes</taxon>
    </lineage>
</organism>
<dbReference type="PANTHER" id="PTHR33755:SF6">
    <property type="entry name" value="PLASMID STABILIZATION SYSTEM PROTEIN"/>
    <property type="match status" value="1"/>
</dbReference>
<reference evidence="3" key="1">
    <citation type="journal article" date="2015" name="Nature">
        <title>Complex archaea that bridge the gap between prokaryotes and eukaryotes.</title>
        <authorList>
            <person name="Spang A."/>
            <person name="Saw J.H."/>
            <person name="Jorgensen S.L."/>
            <person name="Zaremba-Niedzwiedzka K."/>
            <person name="Martijn J."/>
            <person name="Lind A.E."/>
            <person name="van Eijk R."/>
            <person name="Schleper C."/>
            <person name="Guy L."/>
            <person name="Ettema T.J."/>
        </authorList>
    </citation>
    <scope>NUCLEOTIDE SEQUENCE</scope>
</reference>
<comment type="similarity">
    <text evidence="1">Belongs to the RelE toxin family.</text>
</comment>